<comment type="caution">
    <text evidence="2">The sequence shown here is derived from an EMBL/GenBank/DDBJ whole genome shotgun (WGS) entry which is preliminary data.</text>
</comment>
<dbReference type="RefSeq" id="WP_212554709.1">
    <property type="nucleotide sequence ID" value="NZ_JAGXOE010000057.1"/>
</dbReference>
<dbReference type="Pfam" id="PF23926">
    <property type="entry name" value="LtfC"/>
    <property type="match status" value="1"/>
</dbReference>
<feature type="domain" description="LtfC/p132/Gp6 beta-sandwich" evidence="1">
    <location>
        <begin position="9"/>
        <end position="105"/>
    </location>
</feature>
<name>A0ABS5NG85_TSUPA</name>
<evidence type="ECO:0000259" key="1">
    <source>
        <dbReference type="Pfam" id="PF23926"/>
    </source>
</evidence>
<dbReference type="EMBL" id="JAGXOE010000057">
    <property type="protein sequence ID" value="MBS4103281.1"/>
    <property type="molecule type" value="Genomic_DNA"/>
</dbReference>
<organism evidence="2 3">
    <name type="scientific">Tsukamurella paurometabola</name>
    <name type="common">Corynebacterium paurometabolum</name>
    <dbReference type="NCBI Taxonomy" id="2061"/>
    <lineage>
        <taxon>Bacteria</taxon>
        <taxon>Bacillati</taxon>
        <taxon>Actinomycetota</taxon>
        <taxon>Actinomycetes</taxon>
        <taxon>Mycobacteriales</taxon>
        <taxon>Tsukamurellaceae</taxon>
        <taxon>Tsukamurella</taxon>
    </lineage>
</organism>
<protein>
    <recommendedName>
        <fullName evidence="1">LtfC/p132/Gp6 beta-sandwich domain-containing protein</fullName>
    </recommendedName>
</protein>
<accession>A0ABS5NG85</accession>
<gene>
    <name evidence="2" type="ORF">KFZ73_18805</name>
</gene>
<evidence type="ECO:0000313" key="3">
    <source>
        <dbReference type="Proteomes" id="UP000676853"/>
    </source>
</evidence>
<keyword evidence="3" id="KW-1185">Reference proteome</keyword>
<dbReference type="Proteomes" id="UP000676853">
    <property type="component" value="Unassembled WGS sequence"/>
</dbReference>
<dbReference type="InterPro" id="IPR055688">
    <property type="entry name" value="LtfC/p132/Gp6_b-sand"/>
</dbReference>
<proteinExistence type="predicted"/>
<sequence length="106" mass="11828">MGAKTLGFEPNYHVMILSAEAGFVTNVSVKNEFWPAEATCWIKFPTLSLTWDATVEVDSVGSRASFVKEPADIAAIPDGVKYRMYLDYGDGTPPYLWYRGVVSRQE</sequence>
<reference evidence="2 3" key="1">
    <citation type="submission" date="2021-04" db="EMBL/GenBank/DDBJ databases">
        <title>Whole genome sequence analysis of a thiophenic sulfur metabolizing bacteria.</title>
        <authorList>
            <person name="Akhtar N."/>
            <person name="Akram J."/>
            <person name="Aslam A."/>
        </authorList>
    </citation>
    <scope>NUCLEOTIDE SEQUENCE [LARGE SCALE GENOMIC DNA]</scope>
    <source>
        <strain evidence="2 3">3OW</strain>
    </source>
</reference>
<evidence type="ECO:0000313" key="2">
    <source>
        <dbReference type="EMBL" id="MBS4103281.1"/>
    </source>
</evidence>